<name>A0A2V1DEU4_9PLEO</name>
<gene>
    <name evidence="2" type="ORF">DM02DRAFT_632660</name>
</gene>
<protein>
    <submittedName>
        <fullName evidence="2">Uncharacterized protein</fullName>
    </submittedName>
</protein>
<feature type="region of interest" description="Disordered" evidence="1">
    <location>
        <begin position="131"/>
        <end position="153"/>
    </location>
</feature>
<sequence>MYGNLTYTEWSRYLADMLSMQKLLFVSVEANCRERILLLRISGRCPQLCPLWAGFTVVVHDLHLLLSRRAWRTAVATWILIDLLRSASSRQSKPPELAIVRDGPGVVLSRKATELLVPEVLVAPTGEKGIGAPPSIVSLRSRGKDTPGTLYQQ</sequence>
<evidence type="ECO:0000313" key="2">
    <source>
        <dbReference type="EMBL" id="PVH95644.1"/>
    </source>
</evidence>
<dbReference type="EMBL" id="KZ805488">
    <property type="protein sequence ID" value="PVH95644.1"/>
    <property type="molecule type" value="Genomic_DNA"/>
</dbReference>
<reference evidence="2 3" key="1">
    <citation type="journal article" date="2018" name="Sci. Rep.">
        <title>Comparative genomics provides insights into the lifestyle and reveals functional heterogeneity of dark septate endophytic fungi.</title>
        <authorList>
            <person name="Knapp D.G."/>
            <person name="Nemeth J.B."/>
            <person name="Barry K."/>
            <person name="Hainaut M."/>
            <person name="Henrissat B."/>
            <person name="Johnson J."/>
            <person name="Kuo A."/>
            <person name="Lim J.H.P."/>
            <person name="Lipzen A."/>
            <person name="Nolan M."/>
            <person name="Ohm R.A."/>
            <person name="Tamas L."/>
            <person name="Grigoriev I.V."/>
            <person name="Spatafora J.W."/>
            <person name="Nagy L.G."/>
            <person name="Kovacs G.M."/>
        </authorList>
    </citation>
    <scope>NUCLEOTIDE SEQUENCE [LARGE SCALE GENOMIC DNA]</scope>
    <source>
        <strain evidence="2 3">DSE2036</strain>
    </source>
</reference>
<proteinExistence type="predicted"/>
<dbReference type="AlphaFoldDB" id="A0A2V1DEU4"/>
<keyword evidence="3" id="KW-1185">Reference proteome</keyword>
<accession>A0A2V1DEU4</accession>
<evidence type="ECO:0000313" key="3">
    <source>
        <dbReference type="Proteomes" id="UP000244855"/>
    </source>
</evidence>
<organism evidence="2 3">
    <name type="scientific">Periconia macrospinosa</name>
    <dbReference type="NCBI Taxonomy" id="97972"/>
    <lineage>
        <taxon>Eukaryota</taxon>
        <taxon>Fungi</taxon>
        <taxon>Dikarya</taxon>
        <taxon>Ascomycota</taxon>
        <taxon>Pezizomycotina</taxon>
        <taxon>Dothideomycetes</taxon>
        <taxon>Pleosporomycetidae</taxon>
        <taxon>Pleosporales</taxon>
        <taxon>Massarineae</taxon>
        <taxon>Periconiaceae</taxon>
        <taxon>Periconia</taxon>
    </lineage>
</organism>
<evidence type="ECO:0000256" key="1">
    <source>
        <dbReference type="SAM" id="MobiDB-lite"/>
    </source>
</evidence>
<dbReference type="Proteomes" id="UP000244855">
    <property type="component" value="Unassembled WGS sequence"/>
</dbReference>